<dbReference type="PANTHER" id="PTHR44154:SF1">
    <property type="entry name" value="QUINONE OXIDOREDUCTASE"/>
    <property type="match status" value="1"/>
</dbReference>
<organism evidence="4 5">
    <name type="scientific">Paecilomyces lecythidis</name>
    <dbReference type="NCBI Taxonomy" id="3004212"/>
    <lineage>
        <taxon>Eukaryota</taxon>
        <taxon>Fungi</taxon>
        <taxon>Dikarya</taxon>
        <taxon>Ascomycota</taxon>
        <taxon>Pezizomycotina</taxon>
        <taxon>Eurotiomycetes</taxon>
        <taxon>Eurotiomycetidae</taxon>
        <taxon>Eurotiales</taxon>
        <taxon>Thermoascaceae</taxon>
        <taxon>Paecilomyces</taxon>
    </lineage>
</organism>
<dbReference type="Gene3D" id="3.90.180.10">
    <property type="entry name" value="Medium-chain alcohol dehydrogenases, catalytic domain"/>
    <property type="match status" value="1"/>
</dbReference>
<evidence type="ECO:0000256" key="2">
    <source>
        <dbReference type="ARBA" id="ARBA00022857"/>
    </source>
</evidence>
<dbReference type="InterPro" id="IPR051603">
    <property type="entry name" value="Zinc-ADH_QOR/CCCR"/>
</dbReference>
<sequence>MKAIGVEDYGPVEKLVPKLLPDPSGPDGRDLLVRIVLTEKSVRIEACSVNPVDTKVRAGKYDDYPDYYVNVPRPFQICGFDAAGTVIAVGPDCELFKKGDDVYYSGSPIRQGSNAEYQVVDERSVGHKPQNLDWTQAAVMPLTYVTAYEALVERLEIRKGERAALLIINGAGGVGSVAIQIARRVLKLPVVIATASRPNTTEWAKKMGATHVINHKEDLEKQINALGLNVPLRYIFITHTTDQYMEVCGRIAAPFGKVCSIVQGQALMYGSKFMAKSLSFIWCLLGTKPYYQVDVESHYKILEELTDLIESGKIKCHLTRRLRLTLDGLREGHRLIEEGGVIGKIGLGVGEHGIGEAFT</sequence>
<dbReference type="InterPro" id="IPR020843">
    <property type="entry name" value="ER"/>
</dbReference>
<reference evidence="4 5" key="1">
    <citation type="journal article" date="2024" name="IMA Fungus">
        <title>IMA Genome - F19 : A genome assembly and annotation guide to empower mycologists, including annotated draft genome sequences of Ceratocystis pirilliformis, Diaporthe australafricana, Fusarium ophioides, Paecilomyces lecythidis, and Sporothrix stenoceras.</title>
        <authorList>
            <person name="Aylward J."/>
            <person name="Wilson A.M."/>
            <person name="Visagie C.M."/>
            <person name="Spraker J."/>
            <person name="Barnes I."/>
            <person name="Buitendag C."/>
            <person name="Ceriani C."/>
            <person name="Del Mar Angel L."/>
            <person name="du Plessis D."/>
            <person name="Fuchs T."/>
            <person name="Gasser K."/>
            <person name="Kramer D."/>
            <person name="Li W."/>
            <person name="Munsamy K."/>
            <person name="Piso A."/>
            <person name="Price J.L."/>
            <person name="Sonnekus B."/>
            <person name="Thomas C."/>
            <person name="van der Nest A."/>
            <person name="van Dijk A."/>
            <person name="van Heerden A."/>
            <person name="van Vuuren N."/>
            <person name="Yilmaz N."/>
            <person name="Duong T.A."/>
            <person name="van der Merwe N.A."/>
            <person name="Wingfield M.J."/>
            <person name="Wingfield B.D."/>
        </authorList>
    </citation>
    <scope>NUCLEOTIDE SEQUENCE [LARGE SCALE GENOMIC DNA]</scope>
    <source>
        <strain evidence="4 5">CMW 18167</strain>
    </source>
</reference>
<accession>A0ABR3XXK7</accession>
<dbReference type="InterPro" id="IPR014182">
    <property type="entry name" value="ADH_Zn_typ-1"/>
</dbReference>
<keyword evidence="2" id="KW-0521">NADP</keyword>
<proteinExistence type="inferred from homology"/>
<dbReference type="SMART" id="SM00829">
    <property type="entry name" value="PKS_ER"/>
    <property type="match status" value="1"/>
</dbReference>
<dbReference type="Proteomes" id="UP001583193">
    <property type="component" value="Unassembled WGS sequence"/>
</dbReference>
<dbReference type="CDD" id="cd08252">
    <property type="entry name" value="AL_MDR"/>
    <property type="match status" value="1"/>
</dbReference>
<gene>
    <name evidence="4" type="ORF">Plec18167_003737</name>
</gene>
<evidence type="ECO:0000259" key="3">
    <source>
        <dbReference type="SMART" id="SM00829"/>
    </source>
</evidence>
<protein>
    <recommendedName>
        <fullName evidence="3">Enoyl reductase (ER) domain-containing protein</fullName>
    </recommendedName>
</protein>
<dbReference type="InterPro" id="IPR013149">
    <property type="entry name" value="ADH-like_C"/>
</dbReference>
<dbReference type="PANTHER" id="PTHR44154">
    <property type="entry name" value="QUINONE OXIDOREDUCTASE"/>
    <property type="match status" value="1"/>
</dbReference>
<dbReference type="Pfam" id="PF00107">
    <property type="entry name" value="ADH_zinc_N"/>
    <property type="match status" value="1"/>
</dbReference>
<dbReference type="Gene3D" id="3.40.50.720">
    <property type="entry name" value="NAD(P)-binding Rossmann-like Domain"/>
    <property type="match status" value="1"/>
</dbReference>
<dbReference type="InterPro" id="IPR036291">
    <property type="entry name" value="NAD(P)-bd_dom_sf"/>
</dbReference>
<dbReference type="SUPFAM" id="SSF51735">
    <property type="entry name" value="NAD(P)-binding Rossmann-fold domains"/>
    <property type="match status" value="1"/>
</dbReference>
<name>A0ABR3XXK7_9EURO</name>
<feature type="domain" description="Enoyl reductase (ER)" evidence="3">
    <location>
        <begin position="10"/>
        <end position="347"/>
    </location>
</feature>
<dbReference type="InterPro" id="IPR013154">
    <property type="entry name" value="ADH-like_N"/>
</dbReference>
<comment type="similarity">
    <text evidence="1">Belongs to the zinc-containing alcohol dehydrogenase family. Quinone oxidoreductase subfamily.</text>
</comment>
<dbReference type="InterPro" id="IPR011032">
    <property type="entry name" value="GroES-like_sf"/>
</dbReference>
<comment type="caution">
    <text evidence="4">The sequence shown here is derived from an EMBL/GenBank/DDBJ whole genome shotgun (WGS) entry which is preliminary data.</text>
</comment>
<dbReference type="SUPFAM" id="SSF50129">
    <property type="entry name" value="GroES-like"/>
    <property type="match status" value="1"/>
</dbReference>
<evidence type="ECO:0000313" key="5">
    <source>
        <dbReference type="Proteomes" id="UP001583193"/>
    </source>
</evidence>
<evidence type="ECO:0000256" key="1">
    <source>
        <dbReference type="ARBA" id="ARBA00010371"/>
    </source>
</evidence>
<keyword evidence="5" id="KW-1185">Reference proteome</keyword>
<evidence type="ECO:0000313" key="4">
    <source>
        <dbReference type="EMBL" id="KAL1880333.1"/>
    </source>
</evidence>
<dbReference type="EMBL" id="JAVDPF010000009">
    <property type="protein sequence ID" value="KAL1880333.1"/>
    <property type="molecule type" value="Genomic_DNA"/>
</dbReference>
<dbReference type="Pfam" id="PF08240">
    <property type="entry name" value="ADH_N"/>
    <property type="match status" value="1"/>
</dbReference>